<comment type="subcellular location">
    <subcellularLocation>
        <location evidence="1">Membrane</location>
        <topology evidence="1">Multi-pass membrane protein</topology>
    </subcellularLocation>
</comment>
<feature type="transmembrane region" description="Helical" evidence="6">
    <location>
        <begin position="69"/>
        <end position="90"/>
    </location>
</feature>
<protein>
    <recommendedName>
        <fullName evidence="9">Methanethiol S-methyltransferase</fullName>
    </recommendedName>
</protein>
<evidence type="ECO:0000256" key="1">
    <source>
        <dbReference type="ARBA" id="ARBA00004141"/>
    </source>
</evidence>
<evidence type="ECO:0000256" key="5">
    <source>
        <dbReference type="ARBA" id="ARBA00023136"/>
    </source>
</evidence>
<dbReference type="Gene3D" id="1.20.120.1630">
    <property type="match status" value="1"/>
</dbReference>
<dbReference type="Proteomes" id="UP001317705">
    <property type="component" value="Chromosome"/>
</dbReference>
<evidence type="ECO:0000256" key="3">
    <source>
        <dbReference type="ARBA" id="ARBA00022692"/>
    </source>
</evidence>
<dbReference type="EMBL" id="AP027151">
    <property type="protein sequence ID" value="BDV43085.1"/>
    <property type="molecule type" value="Genomic_DNA"/>
</dbReference>
<feature type="transmembrane region" description="Helical" evidence="6">
    <location>
        <begin position="44"/>
        <end position="63"/>
    </location>
</feature>
<reference evidence="7 8" key="1">
    <citation type="submission" date="2022-12" db="EMBL/GenBank/DDBJ databases">
        <title>Polyphasic characterization of Geotalea uranireducens NIT-SL11 newly isolated from a complex of sewage sludge and microbially reduced graphene oxide.</title>
        <authorList>
            <person name="Xie L."/>
            <person name="Yoshida N."/>
            <person name="Meng L."/>
        </authorList>
    </citation>
    <scope>NUCLEOTIDE SEQUENCE [LARGE SCALE GENOMIC DNA]</scope>
    <source>
        <strain evidence="7 8">NIT-SL11</strain>
    </source>
</reference>
<dbReference type="RefSeq" id="WP_281999202.1">
    <property type="nucleotide sequence ID" value="NZ_AP027151.1"/>
</dbReference>
<keyword evidence="4 6" id="KW-1133">Transmembrane helix</keyword>
<accession>A0ABM8EL91</accession>
<gene>
    <name evidence="7" type="ORF">GURASL_20080</name>
</gene>
<proteinExistence type="inferred from homology"/>
<keyword evidence="8" id="KW-1185">Reference proteome</keyword>
<sequence length="197" mass="21961">MNGATTFSLRFIAFALIHSLLASDFCKKAGSRYLPAALQRFYRLSYNLLSLVIFAWVMAAYPLPPVLYIVPGAWSLVCTALQLILLLLLYRCAAQTGLAALLGLQAAETGELCTTGCYGLVRHPLYSLSAAFLIVTPVMTVKWLLLTVFSCCYFVVGAIIEEQRLGRKFGDTYRNYRRRVPMFIPRISKSKDPTFPG</sequence>
<feature type="transmembrane region" description="Helical" evidence="6">
    <location>
        <begin position="141"/>
        <end position="160"/>
    </location>
</feature>
<dbReference type="InterPro" id="IPR033580">
    <property type="entry name" value="Nurim-like"/>
</dbReference>
<evidence type="ECO:0000256" key="4">
    <source>
        <dbReference type="ARBA" id="ARBA00022989"/>
    </source>
</evidence>
<evidence type="ECO:0000313" key="7">
    <source>
        <dbReference type="EMBL" id="BDV43085.1"/>
    </source>
</evidence>
<evidence type="ECO:0000256" key="6">
    <source>
        <dbReference type="SAM" id="Phobius"/>
    </source>
</evidence>
<dbReference type="PANTHER" id="PTHR31040">
    <property type="entry name" value="NURIM"/>
    <property type="match status" value="1"/>
</dbReference>
<evidence type="ECO:0000313" key="8">
    <source>
        <dbReference type="Proteomes" id="UP001317705"/>
    </source>
</evidence>
<evidence type="ECO:0008006" key="9">
    <source>
        <dbReference type="Google" id="ProtNLM"/>
    </source>
</evidence>
<evidence type="ECO:0000256" key="2">
    <source>
        <dbReference type="ARBA" id="ARBA00010631"/>
    </source>
</evidence>
<keyword evidence="5 6" id="KW-0472">Membrane</keyword>
<feature type="transmembrane region" description="Helical" evidence="6">
    <location>
        <begin position="6"/>
        <end position="23"/>
    </location>
</feature>
<comment type="similarity">
    <text evidence="2">Belongs to the nurim family.</text>
</comment>
<name>A0ABM8EL91_9BACT</name>
<keyword evidence="3 6" id="KW-0812">Transmembrane</keyword>
<organism evidence="7 8">
    <name type="scientific">Geotalea uraniireducens</name>
    <dbReference type="NCBI Taxonomy" id="351604"/>
    <lineage>
        <taxon>Bacteria</taxon>
        <taxon>Pseudomonadati</taxon>
        <taxon>Thermodesulfobacteriota</taxon>
        <taxon>Desulfuromonadia</taxon>
        <taxon>Geobacterales</taxon>
        <taxon>Geobacteraceae</taxon>
        <taxon>Geotalea</taxon>
    </lineage>
</organism>
<dbReference type="PANTHER" id="PTHR31040:SF1">
    <property type="entry name" value="NURIM"/>
    <property type="match status" value="1"/>
</dbReference>